<feature type="domain" description="Dehydrogenase E1 component" evidence="6">
    <location>
        <begin position="31"/>
        <end position="331"/>
    </location>
</feature>
<dbReference type="OrthoDB" id="9766715at2"/>
<organism evidence="7 8">
    <name type="scientific">Thermobaculum terrenum (strain ATCC BAA-798 / CCMEE 7001 / YNP1)</name>
    <dbReference type="NCBI Taxonomy" id="525904"/>
    <lineage>
        <taxon>Bacteria</taxon>
        <taxon>Bacillati</taxon>
        <taxon>Chloroflexota</taxon>
        <taxon>Chloroflexia</taxon>
        <taxon>Candidatus Thermobaculales</taxon>
        <taxon>Candidatus Thermobaculaceae</taxon>
        <taxon>Thermobaculum</taxon>
    </lineage>
</organism>
<dbReference type="EC" id="1.2.4.4" evidence="4"/>
<evidence type="ECO:0000313" key="8">
    <source>
        <dbReference type="Proteomes" id="UP000000323"/>
    </source>
</evidence>
<evidence type="ECO:0000256" key="3">
    <source>
        <dbReference type="ARBA" id="ARBA00023052"/>
    </source>
</evidence>
<comment type="similarity">
    <text evidence="4">Belongs to the BCKDHA family.</text>
</comment>
<evidence type="ECO:0000256" key="2">
    <source>
        <dbReference type="ARBA" id="ARBA00023002"/>
    </source>
</evidence>
<feature type="region of interest" description="Disordered" evidence="5">
    <location>
        <begin position="323"/>
        <end position="344"/>
    </location>
</feature>
<evidence type="ECO:0000313" key="7">
    <source>
        <dbReference type="EMBL" id="ACZ41015.1"/>
    </source>
</evidence>
<proteinExistence type="inferred from homology"/>
<accession>D1CDK9</accession>
<dbReference type="Proteomes" id="UP000000323">
    <property type="component" value="Chromosome 1"/>
</dbReference>
<dbReference type="PANTHER" id="PTHR43380:SF1">
    <property type="entry name" value="2-OXOISOVALERATE DEHYDROGENASE SUBUNIT ALPHA, MITOCHONDRIAL"/>
    <property type="match status" value="1"/>
</dbReference>
<keyword evidence="8" id="KW-1185">Reference proteome</keyword>
<dbReference type="InterPro" id="IPR001017">
    <property type="entry name" value="DH_E1"/>
</dbReference>
<dbReference type="KEGG" id="ttr:Tter_0093"/>
<comment type="cofactor">
    <cofactor evidence="1 4">
        <name>thiamine diphosphate</name>
        <dbReference type="ChEBI" id="CHEBI:58937"/>
    </cofactor>
</comment>
<dbReference type="Pfam" id="PF00676">
    <property type="entry name" value="E1_dh"/>
    <property type="match status" value="1"/>
</dbReference>
<dbReference type="InterPro" id="IPR029061">
    <property type="entry name" value="THDP-binding"/>
</dbReference>
<dbReference type="EMBL" id="CP001825">
    <property type="protein sequence ID" value="ACZ41015.1"/>
    <property type="molecule type" value="Genomic_DNA"/>
</dbReference>
<evidence type="ECO:0000256" key="4">
    <source>
        <dbReference type="RuleBase" id="RU365014"/>
    </source>
</evidence>
<dbReference type="SUPFAM" id="SSF52518">
    <property type="entry name" value="Thiamin diphosphate-binding fold (THDP-binding)"/>
    <property type="match status" value="1"/>
</dbReference>
<reference evidence="8" key="1">
    <citation type="journal article" date="2010" name="Stand. Genomic Sci.">
        <title>Complete genome sequence of 'Thermobaculum terrenum' type strain (YNP1).</title>
        <authorList>
            <person name="Kiss H."/>
            <person name="Cleland D."/>
            <person name="Lapidus A."/>
            <person name="Lucas S."/>
            <person name="Glavina Del Rio T."/>
            <person name="Nolan M."/>
            <person name="Tice H."/>
            <person name="Han C."/>
            <person name="Goodwin L."/>
            <person name="Pitluck S."/>
            <person name="Liolios K."/>
            <person name="Ivanova N."/>
            <person name="Mavromatis K."/>
            <person name="Ovchinnikova G."/>
            <person name="Pati A."/>
            <person name="Chen A."/>
            <person name="Palaniappan K."/>
            <person name="Land M."/>
            <person name="Hauser L."/>
            <person name="Chang Y."/>
            <person name="Jeffries C."/>
            <person name="Lu M."/>
            <person name="Brettin T."/>
            <person name="Detter J."/>
            <person name="Goker M."/>
            <person name="Tindall B."/>
            <person name="Beck B."/>
            <person name="McDermott T."/>
            <person name="Woyke T."/>
            <person name="Bristow J."/>
            <person name="Eisen J."/>
            <person name="Markowitz V."/>
            <person name="Hugenholtz P."/>
            <person name="Kyrpides N."/>
            <person name="Klenk H."/>
            <person name="Cheng J."/>
        </authorList>
    </citation>
    <scope>NUCLEOTIDE SEQUENCE [LARGE SCALE GENOMIC DNA]</scope>
    <source>
        <strain evidence="8">ATCC BAA-798 / YNP1</strain>
    </source>
</reference>
<gene>
    <name evidence="7" type="ordered locus">Tter_0093</name>
</gene>
<dbReference type="Gene3D" id="3.40.50.970">
    <property type="match status" value="1"/>
</dbReference>
<protein>
    <recommendedName>
        <fullName evidence="4">2-oxoisovalerate dehydrogenase subunit alpha</fullName>
        <ecNumber evidence="4">1.2.4.4</ecNumber>
    </recommendedName>
    <alternativeName>
        <fullName evidence="4">Branched-chain alpha-keto acid dehydrogenase E1 component alpha chain</fullName>
    </alternativeName>
</protein>
<evidence type="ECO:0000256" key="5">
    <source>
        <dbReference type="SAM" id="MobiDB-lite"/>
    </source>
</evidence>
<dbReference type="InterPro" id="IPR050771">
    <property type="entry name" value="Alpha-ketoacid_DH_E1_comp"/>
</dbReference>
<dbReference type="HOGENOM" id="CLU_029393_5_0_0"/>
<sequence length="344" mass="38034">MATTQDEISATNSQDRHTELGLTAEDLKKMYRLMVLARTLDERMWILNRQGKVHFVISGQGQEGAQIGTAYALRPGVDFFVPYYRDLTVCLYAGVTPREIMLSLFARADDPASGGRQMPGHYSYKPLKIVTGSSPIATQIPHAVGIALASKIKNEDVVTAVWFGEAASSKGDFHEGLNFAGVIKAPVIFICENNHYAISVPQNKQMAVPNVADKACAYGFPGVVTDGNDVLDVYKAMKAAVERARAGEGPTLIECKTYRIVPHSSDDDESRYRTKVEVEEWKRKGPIERLRTYMQAQGIWSEEFENQVKSEALSIVDDATRFAEQASPPSPSSLLRHVFAEEAK</sequence>
<keyword evidence="3 4" id="KW-0786">Thiamine pyrophosphate</keyword>
<dbReference type="STRING" id="525904.Tter_0093"/>
<comment type="catalytic activity">
    <reaction evidence="4">
        <text>N(6)-[(R)-lipoyl]-L-lysyl-[protein] + 3-methyl-2-oxobutanoate + H(+) = N(6)-[(R)-S(8)-2-methylpropanoyldihydrolipoyl]-L-lysyl-[protein] + CO2</text>
        <dbReference type="Rhea" id="RHEA:13457"/>
        <dbReference type="Rhea" id="RHEA-COMP:10474"/>
        <dbReference type="Rhea" id="RHEA-COMP:10497"/>
        <dbReference type="ChEBI" id="CHEBI:11851"/>
        <dbReference type="ChEBI" id="CHEBI:15378"/>
        <dbReference type="ChEBI" id="CHEBI:16526"/>
        <dbReference type="ChEBI" id="CHEBI:83099"/>
        <dbReference type="ChEBI" id="CHEBI:83142"/>
        <dbReference type="EC" id="1.2.4.4"/>
    </reaction>
</comment>
<name>D1CDK9_THET1</name>
<dbReference type="RefSeq" id="WP_012874050.1">
    <property type="nucleotide sequence ID" value="NC_013525.1"/>
</dbReference>
<dbReference type="PANTHER" id="PTHR43380">
    <property type="entry name" value="2-OXOISOVALERATE DEHYDROGENASE SUBUNIT ALPHA, MITOCHONDRIAL"/>
    <property type="match status" value="1"/>
</dbReference>
<dbReference type="eggNOG" id="COG1071">
    <property type="taxonomic scope" value="Bacteria"/>
</dbReference>
<evidence type="ECO:0000256" key="1">
    <source>
        <dbReference type="ARBA" id="ARBA00001964"/>
    </source>
</evidence>
<dbReference type="AlphaFoldDB" id="D1CDK9"/>
<dbReference type="GO" id="GO:0009083">
    <property type="term" value="P:branched-chain amino acid catabolic process"/>
    <property type="evidence" value="ECO:0007669"/>
    <property type="project" value="TreeGrafter"/>
</dbReference>
<dbReference type="CDD" id="cd02000">
    <property type="entry name" value="TPP_E1_PDC_ADC_BCADC"/>
    <property type="match status" value="1"/>
</dbReference>
<dbReference type="GO" id="GO:0003863">
    <property type="term" value="F:branched-chain 2-oxo acid dehydrogenase activity"/>
    <property type="evidence" value="ECO:0007669"/>
    <property type="project" value="UniProtKB-EC"/>
</dbReference>
<comment type="function">
    <text evidence="4">The branched-chain alpha-keto dehydrogenase complex catalyzes the overall conversion of alpha-keto acids to acyl-CoA and CO(2). It contains multiple copies of three enzymatic components: branched-chain alpha-keto acid decarboxylase (E1), lipoamide acyltransferase (E2) and lipoamide dehydrogenase (E3).</text>
</comment>
<keyword evidence="2 4" id="KW-0560">Oxidoreductase</keyword>
<evidence type="ECO:0000259" key="6">
    <source>
        <dbReference type="Pfam" id="PF00676"/>
    </source>
</evidence>